<dbReference type="EMBL" id="CATZAT010000006">
    <property type="protein sequence ID" value="CAJ0795048.1"/>
    <property type="molecule type" value="Genomic_DNA"/>
</dbReference>
<feature type="transmembrane region" description="Helical" evidence="1">
    <location>
        <begin position="81"/>
        <end position="105"/>
    </location>
</feature>
<gene>
    <name evidence="2" type="ORF">LMG18096_03058</name>
</gene>
<evidence type="ECO:0000256" key="1">
    <source>
        <dbReference type="SAM" id="Phobius"/>
    </source>
</evidence>
<organism evidence="2 3">
    <name type="scientific">Ralstonia holmesii</name>
    <dbReference type="NCBI Taxonomy" id="3058602"/>
    <lineage>
        <taxon>Bacteria</taxon>
        <taxon>Pseudomonadati</taxon>
        <taxon>Pseudomonadota</taxon>
        <taxon>Betaproteobacteria</taxon>
        <taxon>Burkholderiales</taxon>
        <taxon>Burkholderiaceae</taxon>
        <taxon>Ralstonia</taxon>
    </lineage>
</organism>
<feature type="transmembrane region" description="Helical" evidence="1">
    <location>
        <begin position="20"/>
        <end position="41"/>
    </location>
</feature>
<keyword evidence="3" id="KW-1185">Reference proteome</keyword>
<keyword evidence="1" id="KW-0472">Membrane</keyword>
<name>A0ABC8QDU9_9RALS</name>
<evidence type="ECO:0008006" key="4">
    <source>
        <dbReference type="Google" id="ProtNLM"/>
    </source>
</evidence>
<protein>
    <recommendedName>
        <fullName evidence="4">Transmembrane protein</fullName>
    </recommendedName>
</protein>
<dbReference type="Proteomes" id="UP001189663">
    <property type="component" value="Unassembled WGS sequence"/>
</dbReference>
<evidence type="ECO:0000313" key="2">
    <source>
        <dbReference type="EMBL" id="CAJ0795048.1"/>
    </source>
</evidence>
<feature type="transmembrane region" description="Helical" evidence="1">
    <location>
        <begin position="111"/>
        <end position="136"/>
    </location>
</feature>
<proteinExistence type="predicted"/>
<reference evidence="2 3" key="1">
    <citation type="submission" date="2023-07" db="EMBL/GenBank/DDBJ databases">
        <authorList>
            <person name="Peeters C."/>
        </authorList>
    </citation>
    <scope>NUCLEOTIDE SEQUENCE [LARGE SCALE GENOMIC DNA]</scope>
    <source>
        <strain evidence="2 3">LMG 18096</strain>
    </source>
</reference>
<sequence>MTRCACRRVRLVVCAKAGCVYALIVFLIGFALGAIRVLLLAPRLGDAVAVLLEAPLMLAVSWKLSRWTASKHGLLSDPGGALLMGAIAFAVLMLAELATAMLFFSRTVAEYFAGFWSVAGAIGLAAQLCFASFPFLQASHQRIQSSG</sequence>
<evidence type="ECO:0000313" key="3">
    <source>
        <dbReference type="Proteomes" id="UP001189663"/>
    </source>
</evidence>
<keyword evidence="1" id="KW-1133">Transmembrane helix</keyword>
<dbReference type="AlphaFoldDB" id="A0ABC8QDU9"/>
<keyword evidence="1" id="KW-0812">Transmembrane</keyword>
<comment type="caution">
    <text evidence="2">The sequence shown here is derived from an EMBL/GenBank/DDBJ whole genome shotgun (WGS) entry which is preliminary data.</text>
</comment>
<accession>A0ABC8QDU9</accession>